<name>A0A482X4B9_LAOST</name>
<organism evidence="2 3">
    <name type="scientific">Laodelphax striatellus</name>
    <name type="common">Small brown planthopper</name>
    <name type="synonym">Delphax striatella</name>
    <dbReference type="NCBI Taxonomy" id="195883"/>
    <lineage>
        <taxon>Eukaryota</taxon>
        <taxon>Metazoa</taxon>
        <taxon>Ecdysozoa</taxon>
        <taxon>Arthropoda</taxon>
        <taxon>Hexapoda</taxon>
        <taxon>Insecta</taxon>
        <taxon>Pterygota</taxon>
        <taxon>Neoptera</taxon>
        <taxon>Paraneoptera</taxon>
        <taxon>Hemiptera</taxon>
        <taxon>Auchenorrhyncha</taxon>
        <taxon>Fulgoroidea</taxon>
        <taxon>Delphacidae</taxon>
        <taxon>Criomorphinae</taxon>
        <taxon>Laodelphax</taxon>
    </lineage>
</organism>
<dbReference type="SUPFAM" id="SSF54695">
    <property type="entry name" value="POZ domain"/>
    <property type="match status" value="1"/>
</dbReference>
<feature type="domain" description="BTB" evidence="1">
    <location>
        <begin position="35"/>
        <end position="102"/>
    </location>
</feature>
<dbReference type="InParanoid" id="A0A482X4B9"/>
<sequence>MGSKADGIAGVSAPLNETETFKNRFHRLADSDMLTDCEFIVGPQKTVIKGHKVFFCAASDAFHAMFLGDLKETNAVHIEDLEPDGFQGMKKYIYTDQTDFKSVFEALATYVAARKYLIEPLKEVCENYIKKLLQPSDVLEFIDSCRLNNISIFDDLFRKIIIENTAEVVKSDYFPSANIETIELIVKSPRLLLKSEIELFGHFERWALAEVERRKIPAEDIATSFGSLKKHIRFLTMSREDIDTRIKSSLFLTSEEKRVISKNRNWRRFDENLTSENIPLSWERREFGKNYDAIYYEAMLNYDPDIDVLEDYDDF</sequence>
<gene>
    <name evidence="2" type="ORF">LSTR_LSTR010623</name>
</gene>
<dbReference type="Gene3D" id="1.25.40.420">
    <property type="match status" value="1"/>
</dbReference>
<dbReference type="SMR" id="A0A482X4B9"/>
<proteinExistence type="predicted"/>
<dbReference type="Pfam" id="PF00651">
    <property type="entry name" value="BTB"/>
    <property type="match status" value="1"/>
</dbReference>
<dbReference type="PANTHER" id="PTHR45774">
    <property type="entry name" value="BTB/POZ DOMAIN-CONTAINING"/>
    <property type="match status" value="1"/>
</dbReference>
<dbReference type="STRING" id="195883.A0A482X4B9"/>
<dbReference type="AlphaFoldDB" id="A0A482X4B9"/>
<dbReference type="GO" id="GO:0005829">
    <property type="term" value="C:cytosol"/>
    <property type="evidence" value="ECO:0007669"/>
    <property type="project" value="TreeGrafter"/>
</dbReference>
<dbReference type="GO" id="GO:0022008">
    <property type="term" value="P:neurogenesis"/>
    <property type="evidence" value="ECO:0007669"/>
    <property type="project" value="TreeGrafter"/>
</dbReference>
<dbReference type="PROSITE" id="PS50097">
    <property type="entry name" value="BTB"/>
    <property type="match status" value="1"/>
</dbReference>
<dbReference type="SMART" id="SM00225">
    <property type="entry name" value="BTB"/>
    <property type="match status" value="1"/>
</dbReference>
<keyword evidence="3" id="KW-1185">Reference proteome</keyword>
<dbReference type="Gene3D" id="3.30.710.10">
    <property type="entry name" value="Potassium Channel Kv1.1, Chain A"/>
    <property type="match status" value="1"/>
</dbReference>
<evidence type="ECO:0000313" key="2">
    <source>
        <dbReference type="EMBL" id="RZF40637.1"/>
    </source>
</evidence>
<evidence type="ECO:0000259" key="1">
    <source>
        <dbReference type="PROSITE" id="PS50097"/>
    </source>
</evidence>
<evidence type="ECO:0000313" key="3">
    <source>
        <dbReference type="Proteomes" id="UP000291343"/>
    </source>
</evidence>
<reference evidence="2 3" key="1">
    <citation type="journal article" date="2017" name="Gigascience">
        <title>Genome sequence of the small brown planthopper, Laodelphax striatellus.</title>
        <authorList>
            <person name="Zhu J."/>
            <person name="Jiang F."/>
            <person name="Wang X."/>
            <person name="Yang P."/>
            <person name="Bao Y."/>
            <person name="Zhao W."/>
            <person name="Wang W."/>
            <person name="Lu H."/>
            <person name="Wang Q."/>
            <person name="Cui N."/>
            <person name="Li J."/>
            <person name="Chen X."/>
            <person name="Luo L."/>
            <person name="Yu J."/>
            <person name="Kang L."/>
            <person name="Cui F."/>
        </authorList>
    </citation>
    <scope>NUCLEOTIDE SEQUENCE [LARGE SCALE GENOMIC DNA]</scope>
    <source>
        <strain evidence="2">Lst14</strain>
    </source>
</reference>
<protein>
    <recommendedName>
        <fullName evidence="1">BTB domain-containing protein</fullName>
    </recommendedName>
</protein>
<dbReference type="InterPro" id="IPR000210">
    <property type="entry name" value="BTB/POZ_dom"/>
</dbReference>
<dbReference type="Proteomes" id="UP000291343">
    <property type="component" value="Unassembled WGS sequence"/>
</dbReference>
<comment type="caution">
    <text evidence="2">The sequence shown here is derived from an EMBL/GenBank/DDBJ whole genome shotgun (WGS) entry which is preliminary data.</text>
</comment>
<dbReference type="InterPro" id="IPR011333">
    <property type="entry name" value="SKP1/BTB/POZ_sf"/>
</dbReference>
<dbReference type="OrthoDB" id="6621423at2759"/>
<dbReference type="PANTHER" id="PTHR45774:SF4">
    <property type="entry name" value="AXUNDEAD, ISOFORM F"/>
    <property type="match status" value="1"/>
</dbReference>
<dbReference type="EMBL" id="QKKF02018083">
    <property type="protein sequence ID" value="RZF40637.1"/>
    <property type="molecule type" value="Genomic_DNA"/>
</dbReference>
<accession>A0A482X4B9</accession>